<evidence type="ECO:0000313" key="3">
    <source>
        <dbReference type="Proteomes" id="UP001341840"/>
    </source>
</evidence>
<dbReference type="EMBL" id="JASCZI010161252">
    <property type="protein sequence ID" value="MED6179124.1"/>
    <property type="molecule type" value="Genomic_DNA"/>
</dbReference>
<protein>
    <recommendedName>
        <fullName evidence="4">Histone 3</fullName>
    </recommendedName>
</protein>
<keyword evidence="3" id="KW-1185">Reference proteome</keyword>
<proteinExistence type="predicted"/>
<comment type="caution">
    <text evidence="2">The sequence shown here is derived from an EMBL/GenBank/DDBJ whole genome shotgun (WGS) entry which is preliminary data.</text>
</comment>
<reference evidence="2 3" key="1">
    <citation type="journal article" date="2023" name="Plants (Basel)">
        <title>Bridging the Gap: Combining Genomics and Transcriptomics Approaches to Understand Stylosanthes scabra, an Orphan Legume from the Brazilian Caatinga.</title>
        <authorList>
            <person name="Ferreira-Neto J.R.C."/>
            <person name="da Silva M.D."/>
            <person name="Binneck E."/>
            <person name="de Melo N.F."/>
            <person name="da Silva R.H."/>
            <person name="de Melo A.L.T.M."/>
            <person name="Pandolfi V."/>
            <person name="Bustamante F.O."/>
            <person name="Brasileiro-Vidal A.C."/>
            <person name="Benko-Iseppon A.M."/>
        </authorList>
    </citation>
    <scope>NUCLEOTIDE SEQUENCE [LARGE SCALE GENOMIC DNA]</scope>
    <source>
        <tissue evidence="2">Leaves</tissue>
    </source>
</reference>
<name>A0ABU6W1B8_9FABA</name>
<evidence type="ECO:0000256" key="1">
    <source>
        <dbReference type="SAM" id="MobiDB-lite"/>
    </source>
</evidence>
<feature type="non-terminal residue" evidence="2">
    <location>
        <position position="109"/>
    </location>
</feature>
<feature type="region of interest" description="Disordered" evidence="1">
    <location>
        <begin position="1"/>
        <end position="36"/>
    </location>
</feature>
<accession>A0ABU6W1B8</accession>
<gene>
    <name evidence="2" type="ORF">PIB30_114236</name>
</gene>
<evidence type="ECO:0000313" key="2">
    <source>
        <dbReference type="EMBL" id="MED6179124.1"/>
    </source>
</evidence>
<evidence type="ECO:0008006" key="4">
    <source>
        <dbReference type="Google" id="ProtNLM"/>
    </source>
</evidence>
<feature type="non-terminal residue" evidence="2">
    <location>
        <position position="1"/>
    </location>
</feature>
<organism evidence="2 3">
    <name type="scientific">Stylosanthes scabra</name>
    <dbReference type="NCBI Taxonomy" id="79078"/>
    <lineage>
        <taxon>Eukaryota</taxon>
        <taxon>Viridiplantae</taxon>
        <taxon>Streptophyta</taxon>
        <taxon>Embryophyta</taxon>
        <taxon>Tracheophyta</taxon>
        <taxon>Spermatophyta</taxon>
        <taxon>Magnoliopsida</taxon>
        <taxon>eudicotyledons</taxon>
        <taxon>Gunneridae</taxon>
        <taxon>Pentapetalae</taxon>
        <taxon>rosids</taxon>
        <taxon>fabids</taxon>
        <taxon>Fabales</taxon>
        <taxon>Fabaceae</taxon>
        <taxon>Papilionoideae</taxon>
        <taxon>50 kb inversion clade</taxon>
        <taxon>dalbergioids sensu lato</taxon>
        <taxon>Dalbergieae</taxon>
        <taxon>Pterocarpus clade</taxon>
        <taxon>Stylosanthes</taxon>
    </lineage>
</organism>
<sequence>SPNPSPYLFSPNRHPPHPPSHLHQPSTSVAPSSTPNFRRAFVNPQFPSRLRQPPTSFCRHSLRYSVAASSFLRCRSLAPSALPLSKLASTLRHGPPRSSLVLLSVNPSA</sequence>
<dbReference type="Proteomes" id="UP001341840">
    <property type="component" value="Unassembled WGS sequence"/>
</dbReference>